<feature type="compositionally biased region" description="Polar residues" evidence="1">
    <location>
        <begin position="36"/>
        <end position="45"/>
    </location>
</feature>
<evidence type="ECO:0000313" key="2">
    <source>
        <dbReference type="EMBL" id="CAG7826647.1"/>
    </source>
</evidence>
<evidence type="ECO:0000256" key="1">
    <source>
        <dbReference type="SAM" id="MobiDB-lite"/>
    </source>
</evidence>
<name>A0A8J2PEU2_9HEXA</name>
<keyword evidence="3" id="KW-1185">Reference proteome</keyword>
<gene>
    <name evidence="2" type="ORF">AFUS01_LOCUS36691</name>
</gene>
<accession>A0A8J2PEU2</accession>
<feature type="region of interest" description="Disordered" evidence="1">
    <location>
        <begin position="1"/>
        <end position="60"/>
    </location>
</feature>
<organism evidence="2 3">
    <name type="scientific">Allacma fusca</name>
    <dbReference type="NCBI Taxonomy" id="39272"/>
    <lineage>
        <taxon>Eukaryota</taxon>
        <taxon>Metazoa</taxon>
        <taxon>Ecdysozoa</taxon>
        <taxon>Arthropoda</taxon>
        <taxon>Hexapoda</taxon>
        <taxon>Collembola</taxon>
        <taxon>Symphypleona</taxon>
        <taxon>Sminthuridae</taxon>
        <taxon>Allacma</taxon>
    </lineage>
</organism>
<feature type="non-terminal residue" evidence="2">
    <location>
        <position position="110"/>
    </location>
</feature>
<dbReference type="AlphaFoldDB" id="A0A8J2PEU2"/>
<proteinExistence type="predicted"/>
<comment type="caution">
    <text evidence="2">The sequence shown here is derived from an EMBL/GenBank/DDBJ whole genome shotgun (WGS) entry which is preliminary data.</text>
</comment>
<dbReference type="EMBL" id="CAJVCH010540628">
    <property type="protein sequence ID" value="CAG7826647.1"/>
    <property type="molecule type" value="Genomic_DNA"/>
</dbReference>
<protein>
    <submittedName>
        <fullName evidence="2">Uncharacterized protein</fullName>
    </submittedName>
</protein>
<sequence length="110" mass="11713">MQDVHTHPTPGFSRSHINAAQCPPPSSAQEWEDTPAENTATSVTSLVPFYGSSSDDDDEESFDMVSIGVQVNFSDFIQCSESEVQNADTEVQVVLPTSSGSVHQVPGLAA</sequence>
<reference evidence="2" key="1">
    <citation type="submission" date="2021-06" db="EMBL/GenBank/DDBJ databases">
        <authorList>
            <person name="Hodson N. C."/>
            <person name="Mongue J. A."/>
            <person name="Jaron S. K."/>
        </authorList>
    </citation>
    <scope>NUCLEOTIDE SEQUENCE</scope>
</reference>
<evidence type="ECO:0000313" key="3">
    <source>
        <dbReference type="Proteomes" id="UP000708208"/>
    </source>
</evidence>
<dbReference type="Proteomes" id="UP000708208">
    <property type="component" value="Unassembled WGS sequence"/>
</dbReference>